<name>A0ACB9QCC8_9MYRT</name>
<dbReference type="Proteomes" id="UP001057402">
    <property type="component" value="Chromosome 6"/>
</dbReference>
<gene>
    <name evidence="1" type="ORF">MLD38_020430</name>
</gene>
<keyword evidence="2" id="KW-1185">Reference proteome</keyword>
<reference evidence="2" key="1">
    <citation type="journal article" date="2023" name="Front. Plant Sci.">
        <title>Chromosomal-level genome assembly of Melastoma candidum provides insights into trichome evolution.</title>
        <authorList>
            <person name="Zhong Y."/>
            <person name="Wu W."/>
            <person name="Sun C."/>
            <person name="Zou P."/>
            <person name="Liu Y."/>
            <person name="Dai S."/>
            <person name="Zhou R."/>
        </authorList>
    </citation>
    <scope>NUCLEOTIDE SEQUENCE [LARGE SCALE GENOMIC DNA]</scope>
</reference>
<accession>A0ACB9QCC8</accession>
<evidence type="ECO:0000313" key="1">
    <source>
        <dbReference type="EMBL" id="KAI4364322.1"/>
    </source>
</evidence>
<dbReference type="EMBL" id="CM042885">
    <property type="protein sequence ID" value="KAI4364322.1"/>
    <property type="molecule type" value="Genomic_DNA"/>
</dbReference>
<protein>
    <submittedName>
        <fullName evidence="1">Uncharacterized protein</fullName>
    </submittedName>
</protein>
<comment type="caution">
    <text evidence="1">The sequence shown here is derived from an EMBL/GenBank/DDBJ whole genome shotgun (WGS) entry which is preliminary data.</text>
</comment>
<proteinExistence type="predicted"/>
<organism evidence="1 2">
    <name type="scientific">Melastoma candidum</name>
    <dbReference type="NCBI Taxonomy" id="119954"/>
    <lineage>
        <taxon>Eukaryota</taxon>
        <taxon>Viridiplantae</taxon>
        <taxon>Streptophyta</taxon>
        <taxon>Embryophyta</taxon>
        <taxon>Tracheophyta</taxon>
        <taxon>Spermatophyta</taxon>
        <taxon>Magnoliopsida</taxon>
        <taxon>eudicotyledons</taxon>
        <taxon>Gunneridae</taxon>
        <taxon>Pentapetalae</taxon>
        <taxon>rosids</taxon>
        <taxon>malvids</taxon>
        <taxon>Myrtales</taxon>
        <taxon>Melastomataceae</taxon>
        <taxon>Melastomatoideae</taxon>
        <taxon>Melastomateae</taxon>
        <taxon>Melastoma</taxon>
    </lineage>
</organism>
<sequence length="619" mass="69390">MRIPGHGPGYRFYPTDVELTMYYLKNKVTGGNFYPDGIQDRDVYNLDPRDLKGPEHCKGDLKWYFFCPRERKFLTGKRIKRSTEQGSWSKTGNDRPVYYKDENVGMIKSLVFYKKNPKQRTDWVMHEYRLQDDYLKQLGLEEDAFVLCVIFEKDGLGPKNGDQYVSTYREEDWDNEELTICDKNNQGTGALSLVCDTIDRGKSTVHNGFDLADRYCAGSSSRTSPSYIDQSSYHGFQPTPILGNLPVNSQLPLTNQLLSASIGNEQAQVRQSSIPDVEKNIYRSLSDLLSLDEIHDSGVNTCDNNSLVNRNIPPDDFMEVDDCRDGSDSFEENLSVGVSYITPSWNGHHHEPAPVDHFINGTQTDSRWFISSNFSNSTSSPLYGPSLDQHSPVSIGSMGFNSQGLGEYEPFWENHQFSDGLCFQDFDDGPYFKQYNQLDAVPVGFGGQDSGENLLYMSPYLQFAQGTDWFVSQSSRENVTPLHGTQFEDSASAWRGPGTVQNVQHLNQRPQTADGSIWLHGQESSMNGQMDRDFAGISDAAPFGNVPLPQSIPREAPVDGGKGSNGYAVFFLYGDSSVRFTAKVNPSGWYWCTDDALSNGLEEFSIVTVECNRDAGNTP</sequence>
<evidence type="ECO:0000313" key="2">
    <source>
        <dbReference type="Proteomes" id="UP001057402"/>
    </source>
</evidence>